<feature type="domain" description="Ketopantoate reductase C-terminal" evidence="2">
    <location>
        <begin position="252"/>
        <end position="380"/>
    </location>
</feature>
<evidence type="ECO:0000313" key="4">
    <source>
        <dbReference type="EMBL" id="PLW19433.1"/>
    </source>
</evidence>
<name>A0A2N5S852_9BASI</name>
<dbReference type="Proteomes" id="UP000235388">
    <property type="component" value="Unassembled WGS sequence"/>
</dbReference>
<dbReference type="InterPro" id="IPR013328">
    <property type="entry name" value="6PGD_dom2"/>
</dbReference>
<accession>A0A2N5S852</accession>
<dbReference type="Gene3D" id="3.40.50.720">
    <property type="entry name" value="NAD(P)-binding Rossmann-like Domain"/>
    <property type="match status" value="1"/>
</dbReference>
<evidence type="ECO:0008006" key="9">
    <source>
        <dbReference type="Google" id="ProtNLM"/>
    </source>
</evidence>
<organism evidence="3 8">
    <name type="scientific">Puccinia coronata f. sp. avenae</name>
    <dbReference type="NCBI Taxonomy" id="200324"/>
    <lineage>
        <taxon>Eukaryota</taxon>
        <taxon>Fungi</taxon>
        <taxon>Dikarya</taxon>
        <taxon>Basidiomycota</taxon>
        <taxon>Pucciniomycotina</taxon>
        <taxon>Pucciniomycetes</taxon>
        <taxon>Pucciniales</taxon>
        <taxon>Pucciniaceae</taxon>
        <taxon>Puccinia</taxon>
    </lineage>
</organism>
<dbReference type="SUPFAM" id="SSF48179">
    <property type="entry name" value="6-phosphogluconate dehydrogenase C-terminal domain-like"/>
    <property type="match status" value="1"/>
</dbReference>
<evidence type="ECO:0000259" key="2">
    <source>
        <dbReference type="Pfam" id="PF08546"/>
    </source>
</evidence>
<protein>
    <recommendedName>
        <fullName evidence="9">2-dehydropantoate 2-reductase</fullName>
    </recommendedName>
</protein>
<dbReference type="Pfam" id="PF02558">
    <property type="entry name" value="ApbA"/>
    <property type="match status" value="1"/>
</dbReference>
<evidence type="ECO:0000313" key="6">
    <source>
        <dbReference type="EMBL" id="PLW58569.1"/>
    </source>
</evidence>
<dbReference type="STRING" id="200324.A0A2N5S852"/>
<proteinExistence type="predicted"/>
<dbReference type="Pfam" id="PF08546">
    <property type="entry name" value="ApbA_C"/>
    <property type="match status" value="1"/>
</dbReference>
<dbReference type="EMBL" id="PGCI01001010">
    <property type="protein sequence ID" value="PLW09399.1"/>
    <property type="molecule type" value="Genomic_DNA"/>
</dbReference>
<feature type="domain" description="Ketopantoate reductase N-terminal" evidence="1">
    <location>
        <begin position="33"/>
        <end position="200"/>
    </location>
</feature>
<evidence type="ECO:0000313" key="8">
    <source>
        <dbReference type="Proteomes" id="UP000235392"/>
    </source>
</evidence>
<keyword evidence="7" id="KW-1185">Reference proteome</keyword>
<dbReference type="PANTHER" id="PTHR21708">
    <property type="entry name" value="PROBABLE 2-DEHYDROPANTOATE 2-REDUCTASE"/>
    <property type="match status" value="1"/>
</dbReference>
<dbReference type="EMBL" id="PGCJ01000002">
    <property type="protein sequence ID" value="PLW58569.1"/>
    <property type="molecule type" value="Genomic_DNA"/>
</dbReference>
<evidence type="ECO:0000259" key="1">
    <source>
        <dbReference type="Pfam" id="PF02558"/>
    </source>
</evidence>
<sequence length="395" mass="43431">MSTRSAPIHSPSSLLQDKNRAANDDNWILDRAVGAGAVGAFYGSRLHRPEEGVKVSMVCRSNYEQVKQHGIEIESGTFGTYRMRPSSVFSSIAEAAERGPSSGSDRLMSSSWDYVILCTKVLPDRVDDAELVAPLLQIPELGGPVPTLVLIQNGVGFEDGHRQRHPLVPILSAVSVVNAEQLAPGYVRHNHWTRISIGPYLAFDGYLEQHVTHPPISQQLQSHSQAQLELLVKLFMNGQIADAEMYGERDLQILRWHKLAINASMNPSSILCGGKASADMLKDGELRTHLTGCMEEVFAAACTIFAIPSFPDHFASIERILQSTEKAGARARIKPSMLADWERGSPLEIDAILGTPIRIANRAGIHLPRIQSMYAFLSKLQRARFQDPQASPLPT</sequence>
<gene>
    <name evidence="6" type="ORF">PCANC_00066</name>
    <name evidence="4" type="ORF">PCANC_06339</name>
    <name evidence="5" type="ORF">PCASD_03659</name>
    <name evidence="3" type="ORF">PCASD_22930</name>
</gene>
<dbReference type="InterPro" id="IPR008927">
    <property type="entry name" value="6-PGluconate_DH-like_C_sf"/>
</dbReference>
<evidence type="ECO:0000313" key="5">
    <source>
        <dbReference type="EMBL" id="PLW46722.1"/>
    </source>
</evidence>
<dbReference type="PANTHER" id="PTHR21708:SF26">
    <property type="entry name" value="2-DEHYDROPANTOATE 2-REDUCTASE"/>
    <property type="match status" value="1"/>
</dbReference>
<dbReference type="InterPro" id="IPR051402">
    <property type="entry name" value="KPR-Related"/>
</dbReference>
<dbReference type="EMBL" id="PGCI01000037">
    <property type="protein sequence ID" value="PLW46722.1"/>
    <property type="molecule type" value="Genomic_DNA"/>
</dbReference>
<dbReference type="GO" id="GO:0005737">
    <property type="term" value="C:cytoplasm"/>
    <property type="evidence" value="ECO:0007669"/>
    <property type="project" value="TreeGrafter"/>
</dbReference>
<dbReference type="EMBL" id="PGCJ01000813">
    <property type="protein sequence ID" value="PLW19433.1"/>
    <property type="molecule type" value="Genomic_DNA"/>
</dbReference>
<dbReference type="FunFam" id="1.10.1040.10:FF:000017">
    <property type="entry name" value="2-dehydropantoate 2-reductase"/>
    <property type="match status" value="1"/>
</dbReference>
<comment type="caution">
    <text evidence="3">The sequence shown here is derived from an EMBL/GenBank/DDBJ whole genome shotgun (WGS) entry which is preliminary data.</text>
</comment>
<dbReference type="OrthoDB" id="3609at2759"/>
<reference evidence="7 8" key="1">
    <citation type="submission" date="2017-11" db="EMBL/GenBank/DDBJ databases">
        <title>De novo assembly and phasing of dikaryotic genomes from two isolates of Puccinia coronata f. sp. avenae, the causal agent of oat crown rust.</title>
        <authorList>
            <person name="Miller M.E."/>
            <person name="Zhang Y."/>
            <person name="Omidvar V."/>
            <person name="Sperschneider J."/>
            <person name="Schwessinger B."/>
            <person name="Raley C."/>
            <person name="Palmer J.M."/>
            <person name="Garnica D."/>
            <person name="Upadhyaya N."/>
            <person name="Rathjen J."/>
            <person name="Taylor J.M."/>
            <person name="Park R.F."/>
            <person name="Dodds P.N."/>
            <person name="Hirsch C.D."/>
            <person name="Kianian S.F."/>
            <person name="Figueroa M."/>
        </authorList>
    </citation>
    <scope>NUCLEOTIDE SEQUENCE [LARGE SCALE GENOMIC DNA]</scope>
    <source>
        <strain evidence="4">12NC29</strain>
        <strain evidence="3">12SD80</strain>
    </source>
</reference>
<dbReference type="Gene3D" id="1.10.1040.10">
    <property type="entry name" value="N-(1-d-carboxylethyl)-l-norvaline Dehydrogenase, domain 2"/>
    <property type="match status" value="1"/>
</dbReference>
<evidence type="ECO:0000313" key="3">
    <source>
        <dbReference type="EMBL" id="PLW09399.1"/>
    </source>
</evidence>
<dbReference type="AlphaFoldDB" id="A0A2N5S852"/>
<dbReference type="Proteomes" id="UP000235392">
    <property type="component" value="Unassembled WGS sequence"/>
</dbReference>
<dbReference type="FunFam" id="3.40.50.720:FF:000609">
    <property type="entry name" value="2-dehydropantoate 2-reductase"/>
    <property type="match status" value="1"/>
</dbReference>
<dbReference type="InterPro" id="IPR013332">
    <property type="entry name" value="KPR_N"/>
</dbReference>
<dbReference type="InterPro" id="IPR013752">
    <property type="entry name" value="KPA_reductase"/>
</dbReference>
<evidence type="ECO:0000313" key="7">
    <source>
        <dbReference type="Proteomes" id="UP000235388"/>
    </source>
</evidence>